<protein>
    <submittedName>
        <fullName evidence="1">Uncharacterized protein</fullName>
    </submittedName>
</protein>
<reference evidence="2" key="1">
    <citation type="submission" date="2015-04" db="EMBL/GenBank/DDBJ databases">
        <title>Physiological reanalysis, assessment of diazotrophy, and genome sequences of multiple isolates of Streptomyces thermoautotrophicus.</title>
        <authorList>
            <person name="MacKellar D.C."/>
            <person name="Lieber L."/>
            <person name="Norman J."/>
            <person name="Bolger A."/>
            <person name="Tobin C."/>
            <person name="Murray J.W."/>
            <person name="Chang R."/>
            <person name="Ford T."/>
            <person name="Nguyen P.Q."/>
            <person name="Woodward J."/>
            <person name="Permingeat H."/>
            <person name="Joshi N.S."/>
            <person name="Silver P.A."/>
            <person name="Usadel B."/>
            <person name="Rutherford A.W."/>
            <person name="Friesen M."/>
            <person name="Prell J."/>
        </authorList>
    </citation>
    <scope>NUCLEOTIDE SEQUENCE [LARGE SCALE GENOMIC DNA]</scope>
    <source>
        <strain evidence="2">H1</strain>
    </source>
</reference>
<dbReference type="Proteomes" id="UP000070188">
    <property type="component" value="Unassembled WGS sequence"/>
</dbReference>
<evidence type="ECO:0000313" key="2">
    <source>
        <dbReference type="Proteomes" id="UP000070188"/>
    </source>
</evidence>
<dbReference type="STRING" id="1469144.LI90_1786"/>
<dbReference type="PATRIC" id="fig|1469144.10.peg.1936"/>
<dbReference type="InterPro" id="IPR011990">
    <property type="entry name" value="TPR-like_helical_dom_sf"/>
</dbReference>
<dbReference type="EMBL" id="LAXD01000001">
    <property type="protein sequence ID" value="KWX00763.1"/>
    <property type="molecule type" value="Genomic_DNA"/>
</dbReference>
<dbReference type="AlphaFoldDB" id="A0A132MSE1"/>
<comment type="caution">
    <text evidence="1">The sequence shown here is derived from an EMBL/GenBank/DDBJ whole genome shotgun (WGS) entry which is preliminary data.</text>
</comment>
<name>A0A132MSE1_9ACTN</name>
<proteinExistence type="predicted"/>
<gene>
    <name evidence="1" type="ORF">LI90_1786</name>
</gene>
<accession>A0A132MSE1</accession>
<organism evidence="1 2">
    <name type="scientific">Carbonactinospora thermoautotrophica</name>
    <dbReference type="NCBI Taxonomy" id="1469144"/>
    <lineage>
        <taxon>Bacteria</taxon>
        <taxon>Bacillati</taxon>
        <taxon>Actinomycetota</taxon>
        <taxon>Actinomycetes</taxon>
        <taxon>Kitasatosporales</taxon>
        <taxon>Carbonactinosporaceae</taxon>
        <taxon>Carbonactinospora</taxon>
    </lineage>
</organism>
<evidence type="ECO:0000313" key="1">
    <source>
        <dbReference type="EMBL" id="KWX00763.1"/>
    </source>
</evidence>
<sequence length="234" mass="25299">MRQARTAWTLADRAGHVELQAWIRGMQSSIAYWSGRPREAAQFAAAGENLPTRGTICVFLASLEARALGRLGDVAGVEAAVRKALAAREKASVDEIGGVFAFPEAKQHLYAGSAYAWLNCPQKAQAEATRAITLYEAGAPEDRSYGDEAGARLDLALAHLHQESLDGARAAASPVLQLPVELRVSSIGQRLGRIARILTEQYRNAGEARTFLDEIAEFQSLTTRRQLPAGTIKD</sequence>
<dbReference type="Gene3D" id="1.25.40.10">
    <property type="entry name" value="Tetratricopeptide repeat domain"/>
    <property type="match status" value="1"/>
</dbReference>
<keyword evidence="2" id="KW-1185">Reference proteome</keyword>